<evidence type="ECO:0000313" key="6">
    <source>
        <dbReference type="EMBL" id="TDP60178.1"/>
    </source>
</evidence>
<dbReference type="AlphaFoldDB" id="A0A4R6QC29"/>
<dbReference type="Pfam" id="PF00072">
    <property type="entry name" value="Response_reg"/>
    <property type="match status" value="1"/>
</dbReference>
<dbReference type="Gene3D" id="3.40.50.2300">
    <property type="match status" value="1"/>
</dbReference>
<dbReference type="SUPFAM" id="SSF52172">
    <property type="entry name" value="CheY-like"/>
    <property type="match status" value="1"/>
</dbReference>
<proteinExistence type="predicted"/>
<dbReference type="InterPro" id="IPR039420">
    <property type="entry name" value="WalR-like"/>
</dbReference>
<dbReference type="PANTHER" id="PTHR43214">
    <property type="entry name" value="TWO-COMPONENT RESPONSE REGULATOR"/>
    <property type="match status" value="1"/>
</dbReference>
<dbReference type="EMBL" id="SNXR01000012">
    <property type="protein sequence ID" value="TDP60178.1"/>
    <property type="molecule type" value="Genomic_DNA"/>
</dbReference>
<sequence length="221" mass="25151">MKSPINVLIVDDHPFIIQAYRNALNKYSEQGYEFTVTQAGDCKAGYEAITDPKNDFQMAMFDISMPEYAEKGIRSGEDLAMLMHETMPECKVILLTMHSETEKVNNIVRNINPSGLIIKNDITFDELIFAMDRILHDENYYSQTVIKLIGHKQNFDHNLDTIDTQIIYQLSKGVPGNELIKYIPLSPNSIENRKAKIKITLGVEYCSDEELVEAAKEKGII</sequence>
<protein>
    <submittedName>
        <fullName evidence="6">DNA-binding NarL/FixJ family response regulator</fullName>
    </submittedName>
</protein>
<dbReference type="PROSITE" id="PS50110">
    <property type="entry name" value="RESPONSE_REGULATORY"/>
    <property type="match status" value="1"/>
</dbReference>
<reference evidence="6 7" key="1">
    <citation type="submission" date="2019-03" db="EMBL/GenBank/DDBJ databases">
        <title>Genomic Encyclopedia of Archaeal and Bacterial Type Strains, Phase II (KMG-II): from individual species to whole genera.</title>
        <authorList>
            <person name="Goeker M."/>
        </authorList>
    </citation>
    <scope>NUCLEOTIDE SEQUENCE [LARGE SCALE GENOMIC DNA]</scope>
    <source>
        <strain evidence="6 7">DSM 25687</strain>
    </source>
</reference>
<accession>A0A4R6QC29</accession>
<comment type="caution">
    <text evidence="6">The sequence shown here is derived from an EMBL/GenBank/DDBJ whole genome shotgun (WGS) entry which is preliminary data.</text>
</comment>
<dbReference type="PANTHER" id="PTHR43214:SF41">
    <property type="entry name" value="NITRATE_NITRITE RESPONSE REGULATOR PROTEIN NARP"/>
    <property type="match status" value="1"/>
</dbReference>
<evidence type="ECO:0000313" key="7">
    <source>
        <dbReference type="Proteomes" id="UP000295260"/>
    </source>
</evidence>
<dbReference type="SMART" id="SM00448">
    <property type="entry name" value="REC"/>
    <property type="match status" value="1"/>
</dbReference>
<evidence type="ECO:0000256" key="1">
    <source>
        <dbReference type="ARBA" id="ARBA00023015"/>
    </source>
</evidence>
<dbReference type="Proteomes" id="UP000295260">
    <property type="component" value="Unassembled WGS sequence"/>
</dbReference>
<dbReference type="RefSeq" id="WP_133532467.1">
    <property type="nucleotide sequence ID" value="NZ_SNXR01000012.1"/>
</dbReference>
<organism evidence="6 7">
    <name type="scientific">Flavobacterium dankookense</name>
    <dbReference type="NCBI Taxonomy" id="706186"/>
    <lineage>
        <taxon>Bacteria</taxon>
        <taxon>Pseudomonadati</taxon>
        <taxon>Bacteroidota</taxon>
        <taxon>Flavobacteriia</taxon>
        <taxon>Flavobacteriales</taxon>
        <taxon>Flavobacteriaceae</taxon>
        <taxon>Flavobacterium</taxon>
    </lineage>
</organism>
<dbReference type="InterPro" id="IPR011006">
    <property type="entry name" value="CheY-like_superfamily"/>
</dbReference>
<keyword evidence="7" id="KW-1185">Reference proteome</keyword>
<name>A0A4R6QC29_9FLAO</name>
<evidence type="ECO:0000259" key="5">
    <source>
        <dbReference type="PROSITE" id="PS50110"/>
    </source>
</evidence>
<evidence type="ECO:0000256" key="3">
    <source>
        <dbReference type="ARBA" id="ARBA00023163"/>
    </source>
</evidence>
<dbReference type="GO" id="GO:0000160">
    <property type="term" value="P:phosphorelay signal transduction system"/>
    <property type="evidence" value="ECO:0007669"/>
    <property type="project" value="InterPro"/>
</dbReference>
<keyword evidence="4" id="KW-0597">Phosphoprotein</keyword>
<keyword evidence="3" id="KW-0804">Transcription</keyword>
<feature type="modified residue" description="4-aspartylphosphate" evidence="4">
    <location>
        <position position="62"/>
    </location>
</feature>
<keyword evidence="1" id="KW-0805">Transcription regulation</keyword>
<dbReference type="GO" id="GO:0003677">
    <property type="term" value="F:DNA binding"/>
    <property type="evidence" value="ECO:0007669"/>
    <property type="project" value="UniProtKB-KW"/>
</dbReference>
<keyword evidence="2 6" id="KW-0238">DNA-binding</keyword>
<gene>
    <name evidence="6" type="ORF">BC748_1157</name>
</gene>
<dbReference type="OrthoDB" id="651456at2"/>
<feature type="domain" description="Response regulatory" evidence="5">
    <location>
        <begin position="6"/>
        <end position="135"/>
    </location>
</feature>
<evidence type="ECO:0000256" key="2">
    <source>
        <dbReference type="ARBA" id="ARBA00023125"/>
    </source>
</evidence>
<dbReference type="InterPro" id="IPR001789">
    <property type="entry name" value="Sig_transdc_resp-reg_receiver"/>
</dbReference>
<evidence type="ECO:0000256" key="4">
    <source>
        <dbReference type="PROSITE-ProRule" id="PRU00169"/>
    </source>
</evidence>